<dbReference type="Proteomes" id="UP000295662">
    <property type="component" value="Unassembled WGS sequence"/>
</dbReference>
<feature type="signal peptide" evidence="2">
    <location>
        <begin position="1"/>
        <end position="21"/>
    </location>
</feature>
<gene>
    <name evidence="4" type="ORF">EI77_02202</name>
</gene>
<dbReference type="InterPro" id="IPR050738">
    <property type="entry name" value="Sulfatase"/>
</dbReference>
<dbReference type="EMBL" id="SOCA01000003">
    <property type="protein sequence ID" value="TDU71084.1"/>
    <property type="molecule type" value="Genomic_DNA"/>
</dbReference>
<reference evidence="4 5" key="1">
    <citation type="submission" date="2019-03" db="EMBL/GenBank/DDBJ databases">
        <title>Genomic Encyclopedia of Archaeal and Bacterial Type Strains, Phase II (KMG-II): from individual species to whole genera.</title>
        <authorList>
            <person name="Goeker M."/>
        </authorList>
    </citation>
    <scope>NUCLEOTIDE SEQUENCE [LARGE SCALE GENOMIC DNA]</scope>
    <source>
        <strain evidence="4 5">ATCC 25309</strain>
    </source>
</reference>
<comment type="caution">
    <text evidence="4">The sequence shown here is derived from an EMBL/GenBank/DDBJ whole genome shotgun (WGS) entry which is preliminary data.</text>
</comment>
<dbReference type="InterPro" id="IPR017850">
    <property type="entry name" value="Alkaline_phosphatase_core_sf"/>
</dbReference>
<comment type="similarity">
    <text evidence="1">Belongs to the sulfatase family.</text>
</comment>
<proteinExistence type="inferred from homology"/>
<protein>
    <submittedName>
        <fullName evidence="4">Arylsulfatase A-like enzyme</fullName>
    </submittedName>
</protein>
<evidence type="ECO:0000313" key="4">
    <source>
        <dbReference type="EMBL" id="TDU71084.1"/>
    </source>
</evidence>
<dbReference type="CDD" id="cd16027">
    <property type="entry name" value="SGSH"/>
    <property type="match status" value="1"/>
</dbReference>
<evidence type="ECO:0000313" key="5">
    <source>
        <dbReference type="Proteomes" id="UP000295662"/>
    </source>
</evidence>
<evidence type="ECO:0000259" key="3">
    <source>
        <dbReference type="Pfam" id="PF00884"/>
    </source>
</evidence>
<dbReference type="GO" id="GO:0004065">
    <property type="term" value="F:arylsulfatase activity"/>
    <property type="evidence" value="ECO:0007669"/>
    <property type="project" value="TreeGrafter"/>
</dbReference>
<dbReference type="SUPFAM" id="SSF53649">
    <property type="entry name" value="Alkaline phosphatase-like"/>
    <property type="match status" value="1"/>
</dbReference>
<evidence type="ECO:0000256" key="2">
    <source>
        <dbReference type="SAM" id="SignalP"/>
    </source>
</evidence>
<dbReference type="OrthoDB" id="9762324at2"/>
<accession>A0A4R7RYR2</accession>
<sequence>MKRLLLIFCSALCAAGTLASAQDAARPNVLFIIFDDWGWRDAGAYGSTWVKTPNFDRIAKEGILFKNAYTSNPKCSPCRASILTGRNTWQLEEAVCHGGIFPPKFAVFPDIMQAAGYTIGLTGKGWGPGDFKLEGRTQNPAGPSFDEHKIQPPAKGIGQNDYSKNFEAFLAQRDKGKPFSFWMGFQEPHRAYELDSGTRLGKKLEDVVVPPYFPDTSIVRGDLADYAIEVEYADAHIGKALATLEASGELENTLIIVTSDHGMPFPYVKGQIHEDGFHLPLAMRWGKGIQPGRVVEDFINVRDFAPTFLELAGQKPHSQMTGKSLVNILSSPKSGIIENRDFMLAGKERHDLGRPNDLGYPVRAIRTHEYLYVHNFHPERWPACDPETDFGNCDASPTKELLKALGGTYFEMSLGKRQPDELYRLSDDPSGIRNLANDLAFAPVMAELREKMMAELKAEGDPRALGNGAIFDTYKYLGSRKKGYDTWLQAQDAALTESIKTKAIEVDTKQRARSPKKPRPIP</sequence>
<dbReference type="InterPro" id="IPR000917">
    <property type="entry name" value="Sulfatase_N"/>
</dbReference>
<name>A0A4R7RYR2_9BACT</name>
<dbReference type="RefSeq" id="WP_133795274.1">
    <property type="nucleotide sequence ID" value="NZ_SOCA01000003.1"/>
</dbReference>
<dbReference type="Pfam" id="PF00884">
    <property type="entry name" value="Sulfatase"/>
    <property type="match status" value="1"/>
</dbReference>
<evidence type="ECO:0000256" key="1">
    <source>
        <dbReference type="ARBA" id="ARBA00008779"/>
    </source>
</evidence>
<organism evidence="4 5">
    <name type="scientific">Prosthecobacter fusiformis</name>
    <dbReference type="NCBI Taxonomy" id="48464"/>
    <lineage>
        <taxon>Bacteria</taxon>
        <taxon>Pseudomonadati</taxon>
        <taxon>Verrucomicrobiota</taxon>
        <taxon>Verrucomicrobiia</taxon>
        <taxon>Verrucomicrobiales</taxon>
        <taxon>Verrucomicrobiaceae</taxon>
        <taxon>Prosthecobacter</taxon>
    </lineage>
</organism>
<dbReference type="PANTHER" id="PTHR42693">
    <property type="entry name" value="ARYLSULFATASE FAMILY MEMBER"/>
    <property type="match status" value="1"/>
</dbReference>
<feature type="domain" description="Sulfatase N-terminal" evidence="3">
    <location>
        <begin position="27"/>
        <end position="313"/>
    </location>
</feature>
<dbReference type="AlphaFoldDB" id="A0A4R7RYR2"/>
<keyword evidence="5" id="KW-1185">Reference proteome</keyword>
<dbReference type="Gene3D" id="3.40.720.10">
    <property type="entry name" value="Alkaline Phosphatase, subunit A"/>
    <property type="match status" value="1"/>
</dbReference>
<dbReference type="PANTHER" id="PTHR42693:SF33">
    <property type="entry name" value="ARYLSULFATASE"/>
    <property type="match status" value="1"/>
</dbReference>
<keyword evidence="2" id="KW-0732">Signal</keyword>
<feature type="chain" id="PRO_5020282256" evidence="2">
    <location>
        <begin position="22"/>
        <end position="522"/>
    </location>
</feature>